<evidence type="ECO:0000256" key="3">
    <source>
        <dbReference type="ARBA" id="ARBA00022705"/>
    </source>
</evidence>
<name>A0A4P9CBL2_EUBML</name>
<evidence type="ECO:0000256" key="10">
    <source>
        <dbReference type="ARBA" id="ARBA00048954"/>
    </source>
</evidence>
<dbReference type="EC" id="5.6.2.3" evidence="11 12"/>
<gene>
    <name evidence="14" type="ORF">CPZ25_013120</name>
</gene>
<dbReference type="RefSeq" id="WP_058696293.1">
    <property type="nucleotide sequence ID" value="NZ_CABJDW020000006.1"/>
</dbReference>
<dbReference type="GO" id="GO:0005524">
    <property type="term" value="F:ATP binding"/>
    <property type="evidence" value="ECO:0007669"/>
    <property type="project" value="UniProtKB-UniRule"/>
</dbReference>
<dbReference type="SUPFAM" id="SSF48024">
    <property type="entry name" value="N-terminal domain of DnaB helicase"/>
    <property type="match status" value="1"/>
</dbReference>
<dbReference type="Gene3D" id="3.40.50.300">
    <property type="entry name" value="P-loop containing nucleotide triphosphate hydrolases"/>
    <property type="match status" value="1"/>
</dbReference>
<keyword evidence="3 12" id="KW-0235">DNA replication</keyword>
<dbReference type="PANTHER" id="PTHR30153">
    <property type="entry name" value="REPLICATIVE DNA HELICASE DNAB"/>
    <property type="match status" value="1"/>
</dbReference>
<evidence type="ECO:0000256" key="7">
    <source>
        <dbReference type="ARBA" id="ARBA00022840"/>
    </source>
</evidence>
<evidence type="ECO:0000313" key="14">
    <source>
        <dbReference type="EMBL" id="QCT72225.1"/>
    </source>
</evidence>
<keyword evidence="6 12" id="KW-0347">Helicase</keyword>
<dbReference type="SUPFAM" id="SSF52540">
    <property type="entry name" value="P-loop containing nucleoside triphosphate hydrolases"/>
    <property type="match status" value="1"/>
</dbReference>
<evidence type="ECO:0000256" key="11">
    <source>
        <dbReference type="NCBIfam" id="TIGR00665"/>
    </source>
</evidence>
<dbReference type="GO" id="GO:0042802">
    <property type="term" value="F:identical protein binding"/>
    <property type="evidence" value="ECO:0007669"/>
    <property type="project" value="UniProtKB-ARBA"/>
</dbReference>
<dbReference type="InterPro" id="IPR007692">
    <property type="entry name" value="DNA_helicase_DnaB"/>
</dbReference>
<evidence type="ECO:0000256" key="12">
    <source>
        <dbReference type="RuleBase" id="RU362085"/>
    </source>
</evidence>
<dbReference type="Pfam" id="PF03796">
    <property type="entry name" value="DnaB_C"/>
    <property type="match status" value="1"/>
</dbReference>
<dbReference type="Pfam" id="PF00772">
    <property type="entry name" value="DnaB"/>
    <property type="match status" value="1"/>
</dbReference>
<dbReference type="AlphaFoldDB" id="A0A4P9CBL2"/>
<evidence type="ECO:0000256" key="9">
    <source>
        <dbReference type="ARBA" id="ARBA00023235"/>
    </source>
</evidence>
<sequence length="446" mass="50046">MINPKTPPHNLEAEQSVLGAILLEESNIARAEELLSPDDFYSTANARIFECMLALHDERRPIDTVTLINMLKNRGVLEEIGGPAYIAGLVDQVPMYTNYEEYCKIVQEKSVIRNLIDTATEILNESYGQYDDVESVIESAEQSIFKVSQGKKRGDFEPISETLGETLMQIETIQQNQGNLTGLTTGFSELDLYTSGLQRSDLIFVAARPSMGKTAFALNLAQNAALKENAAVAIFSLEMSKAQLVQRMLCAESLVDSNKIRTGELSPEDWESISLGYSHLYNTNIFIDDTPGVTLSEVRSKCRRLKTEKGLDLILIDYLQLMSGRGKAENRQNEISEISRGLKGLAREMDCPLICLSQLSRAPDARTDHHPMLADLRESGSIEQDADVVMFLYRDYYYNKESEPHIAELDIAKQRNGPTGRLKLAWLPEYTKFNDPAPDFYEDPGY</sequence>
<feature type="domain" description="SF4 helicase" evidence="13">
    <location>
        <begin position="176"/>
        <end position="440"/>
    </location>
</feature>
<dbReference type="InterPro" id="IPR027417">
    <property type="entry name" value="P-loop_NTPase"/>
</dbReference>
<dbReference type="PROSITE" id="PS51199">
    <property type="entry name" value="SF4_HELICASE"/>
    <property type="match status" value="1"/>
</dbReference>
<dbReference type="GO" id="GO:0043139">
    <property type="term" value="F:5'-3' DNA helicase activity"/>
    <property type="evidence" value="ECO:0007669"/>
    <property type="project" value="UniProtKB-EC"/>
</dbReference>
<dbReference type="InterPro" id="IPR007693">
    <property type="entry name" value="DNA_helicase_DnaB-like_N"/>
</dbReference>
<dbReference type="EMBL" id="CP029487">
    <property type="protein sequence ID" value="QCT72225.1"/>
    <property type="molecule type" value="Genomic_DNA"/>
</dbReference>
<dbReference type="FunFam" id="1.10.860.10:FF:000001">
    <property type="entry name" value="Replicative DNA helicase"/>
    <property type="match status" value="1"/>
</dbReference>
<evidence type="ECO:0000256" key="8">
    <source>
        <dbReference type="ARBA" id="ARBA00023125"/>
    </source>
</evidence>
<comment type="catalytic activity">
    <reaction evidence="10 12">
        <text>ATP + H2O = ADP + phosphate + H(+)</text>
        <dbReference type="Rhea" id="RHEA:13065"/>
        <dbReference type="ChEBI" id="CHEBI:15377"/>
        <dbReference type="ChEBI" id="CHEBI:15378"/>
        <dbReference type="ChEBI" id="CHEBI:30616"/>
        <dbReference type="ChEBI" id="CHEBI:43474"/>
        <dbReference type="ChEBI" id="CHEBI:456216"/>
        <dbReference type="EC" id="5.6.2.3"/>
    </reaction>
</comment>
<keyword evidence="5 12" id="KW-0378">Hydrolase</keyword>
<keyword evidence="7 12" id="KW-0067">ATP-binding</keyword>
<dbReference type="InterPro" id="IPR016136">
    <property type="entry name" value="DNA_helicase_N/primase_C"/>
</dbReference>
<keyword evidence="4 12" id="KW-0547">Nucleotide-binding</keyword>
<protein>
    <recommendedName>
        <fullName evidence="11 12">Replicative DNA helicase</fullName>
        <ecNumber evidence="11 12">5.6.2.3</ecNumber>
    </recommendedName>
</protein>
<dbReference type="Proteomes" id="UP000218387">
    <property type="component" value="Chromosome"/>
</dbReference>
<dbReference type="KEGG" id="emt:CPZ25_013120"/>
<dbReference type="CDD" id="cd00984">
    <property type="entry name" value="DnaB_C"/>
    <property type="match status" value="1"/>
</dbReference>
<dbReference type="GO" id="GO:0005829">
    <property type="term" value="C:cytosol"/>
    <property type="evidence" value="ECO:0007669"/>
    <property type="project" value="TreeGrafter"/>
</dbReference>
<evidence type="ECO:0000256" key="1">
    <source>
        <dbReference type="ARBA" id="ARBA00008428"/>
    </source>
</evidence>
<keyword evidence="2 12" id="KW-0639">Primosome</keyword>
<evidence type="ECO:0000313" key="15">
    <source>
        <dbReference type="Proteomes" id="UP000218387"/>
    </source>
</evidence>
<organism evidence="14 15">
    <name type="scientific">Eubacterium maltosivorans</name>
    <dbReference type="NCBI Taxonomy" id="2041044"/>
    <lineage>
        <taxon>Bacteria</taxon>
        <taxon>Bacillati</taxon>
        <taxon>Bacillota</taxon>
        <taxon>Clostridia</taxon>
        <taxon>Eubacteriales</taxon>
        <taxon>Eubacteriaceae</taxon>
        <taxon>Eubacterium</taxon>
    </lineage>
</organism>
<dbReference type="GO" id="GO:0003677">
    <property type="term" value="F:DNA binding"/>
    <property type="evidence" value="ECO:0007669"/>
    <property type="project" value="UniProtKB-UniRule"/>
</dbReference>
<dbReference type="InterPro" id="IPR036185">
    <property type="entry name" value="DNA_heli_DnaB-like_N_sf"/>
</dbReference>
<dbReference type="GO" id="GO:0006269">
    <property type="term" value="P:DNA replication, synthesis of primer"/>
    <property type="evidence" value="ECO:0007669"/>
    <property type="project" value="UniProtKB-UniRule"/>
</dbReference>
<keyword evidence="8 12" id="KW-0238">DNA-binding</keyword>
<dbReference type="NCBIfam" id="NF004384">
    <property type="entry name" value="PRK05748.1"/>
    <property type="match status" value="1"/>
</dbReference>
<accession>A0A4P9CBL2</accession>
<proteinExistence type="inferred from homology"/>
<dbReference type="PANTHER" id="PTHR30153:SF2">
    <property type="entry name" value="REPLICATIVE DNA HELICASE"/>
    <property type="match status" value="1"/>
</dbReference>
<reference evidence="14 15" key="1">
    <citation type="submission" date="2018-05" db="EMBL/GenBank/DDBJ databases">
        <title>Genome comparison of Eubacterium sp.</title>
        <authorList>
            <person name="Feng Y."/>
            <person name="Sanchez-Andrea I."/>
            <person name="Stams A.J.M."/>
            <person name="De Vos W.M."/>
        </authorList>
    </citation>
    <scope>NUCLEOTIDE SEQUENCE [LARGE SCALE GENOMIC DNA]</scope>
    <source>
        <strain evidence="14 15">YI</strain>
    </source>
</reference>
<evidence type="ECO:0000256" key="5">
    <source>
        <dbReference type="ARBA" id="ARBA00022801"/>
    </source>
</evidence>
<dbReference type="FunFam" id="3.40.50.300:FF:000076">
    <property type="entry name" value="Replicative DNA helicase"/>
    <property type="match status" value="1"/>
</dbReference>
<dbReference type="Gene3D" id="1.10.860.10">
    <property type="entry name" value="DNAb Helicase, Chain A"/>
    <property type="match status" value="1"/>
</dbReference>
<evidence type="ECO:0000256" key="4">
    <source>
        <dbReference type="ARBA" id="ARBA00022741"/>
    </source>
</evidence>
<keyword evidence="15" id="KW-1185">Reference proteome</keyword>
<evidence type="ECO:0000259" key="13">
    <source>
        <dbReference type="PROSITE" id="PS51199"/>
    </source>
</evidence>
<keyword evidence="9" id="KW-0413">Isomerase</keyword>
<evidence type="ECO:0000256" key="2">
    <source>
        <dbReference type="ARBA" id="ARBA00022515"/>
    </source>
</evidence>
<dbReference type="GO" id="GO:0016887">
    <property type="term" value="F:ATP hydrolysis activity"/>
    <property type="evidence" value="ECO:0007669"/>
    <property type="project" value="RHEA"/>
</dbReference>
<comment type="function">
    <text evidence="12">The main replicative DNA helicase, it participates in initiation and elongation during chromosome replication. Travels ahead of the DNA replisome, separating dsDNA into templates for DNA synthesis. A processive ATP-dependent 5'-3' DNA helicase it has DNA-dependent ATPase activity.</text>
</comment>
<comment type="similarity">
    <text evidence="1 12">Belongs to the helicase family. DnaB subfamily.</text>
</comment>
<evidence type="ECO:0000256" key="6">
    <source>
        <dbReference type="ARBA" id="ARBA00022806"/>
    </source>
</evidence>
<dbReference type="InterPro" id="IPR007694">
    <property type="entry name" value="DNA_helicase_DnaB-like_C"/>
</dbReference>
<dbReference type="GO" id="GO:1990077">
    <property type="term" value="C:primosome complex"/>
    <property type="evidence" value="ECO:0007669"/>
    <property type="project" value="UniProtKB-UniRule"/>
</dbReference>
<dbReference type="NCBIfam" id="TIGR00665">
    <property type="entry name" value="DnaB"/>
    <property type="match status" value="1"/>
</dbReference>